<keyword evidence="12 13" id="KW-0100">Branched-chain amino acid biosynthesis</keyword>
<feature type="binding site" evidence="13">
    <location>
        <position position="97"/>
    </location>
    <ligand>
        <name>substrate</name>
    </ligand>
</feature>
<comment type="cofactor">
    <cofactor evidence="13 14">
        <name>Mg(2+)</name>
        <dbReference type="ChEBI" id="CHEBI:18420"/>
    </cofactor>
    <cofactor evidence="13 14">
        <name>Mn(2+)</name>
        <dbReference type="ChEBI" id="CHEBI:29035"/>
    </cofactor>
    <text evidence="13 14">Binds 1 Mg(2+) or Mn(2+) ion per subunit.</text>
</comment>
<feature type="binding site" evidence="13">
    <location>
        <position position="136"/>
    </location>
    <ligand>
        <name>substrate</name>
    </ligand>
</feature>
<feature type="binding site" evidence="13">
    <location>
        <position position="225"/>
    </location>
    <ligand>
        <name>substrate</name>
    </ligand>
</feature>
<feature type="site" description="Important for catalysis" evidence="13">
    <location>
        <position position="193"/>
    </location>
</feature>
<dbReference type="HAMAP" id="MF_01033">
    <property type="entry name" value="LeuB_type1"/>
    <property type="match status" value="1"/>
</dbReference>
<dbReference type="InterPro" id="IPR019818">
    <property type="entry name" value="IsoCit/isopropylmalate_DH_CS"/>
</dbReference>
<comment type="pathway">
    <text evidence="3 13 14">Amino-acid biosynthesis; L-leucine biosynthesis; L-leucine from 3-methyl-2-oxobutanoate: step 3/4.</text>
</comment>
<feature type="site" description="Important for catalysis" evidence="13">
    <location>
        <position position="143"/>
    </location>
</feature>
<evidence type="ECO:0000313" key="16">
    <source>
        <dbReference type="EMBL" id="MCL2916380.1"/>
    </source>
</evidence>
<evidence type="ECO:0000256" key="2">
    <source>
        <dbReference type="ARBA" id="ARBA00001936"/>
    </source>
</evidence>
<comment type="cofactor">
    <cofactor evidence="2">
        <name>Mn(2+)</name>
        <dbReference type="ChEBI" id="CHEBI:29035"/>
    </cofactor>
</comment>
<dbReference type="Gene3D" id="3.40.718.10">
    <property type="entry name" value="Isopropylmalate Dehydrogenase"/>
    <property type="match status" value="1"/>
</dbReference>
<comment type="caution">
    <text evidence="16">The sequence shown here is derived from an EMBL/GenBank/DDBJ whole genome shotgun (WGS) entry which is preliminary data.</text>
</comment>
<evidence type="ECO:0000256" key="5">
    <source>
        <dbReference type="ARBA" id="ARBA00011738"/>
    </source>
</evidence>
<keyword evidence="6 13" id="KW-0432">Leucine biosynthesis</keyword>
<keyword evidence="7 13" id="KW-0028">Amino-acid biosynthesis</keyword>
<evidence type="ECO:0000256" key="10">
    <source>
        <dbReference type="ARBA" id="ARBA00023002"/>
    </source>
</evidence>
<dbReference type="Pfam" id="PF00180">
    <property type="entry name" value="Iso_dh"/>
    <property type="match status" value="1"/>
</dbReference>
<dbReference type="PANTHER" id="PTHR42979:SF1">
    <property type="entry name" value="3-ISOPROPYLMALATE DEHYDROGENASE"/>
    <property type="match status" value="1"/>
</dbReference>
<feature type="binding site" evidence="13">
    <location>
        <position position="253"/>
    </location>
    <ligand>
        <name>Mg(2+)</name>
        <dbReference type="ChEBI" id="CHEBI:18420"/>
    </ligand>
</feature>
<dbReference type="EMBL" id="JAKIKT010000014">
    <property type="protein sequence ID" value="MCL2916380.1"/>
    <property type="molecule type" value="Genomic_DNA"/>
</dbReference>
<dbReference type="SUPFAM" id="SSF53659">
    <property type="entry name" value="Isocitrate/Isopropylmalate dehydrogenase-like"/>
    <property type="match status" value="1"/>
</dbReference>
<dbReference type="InterPro" id="IPR004429">
    <property type="entry name" value="Isopropylmalate_DH"/>
</dbReference>
<evidence type="ECO:0000313" key="17">
    <source>
        <dbReference type="Proteomes" id="UP001202831"/>
    </source>
</evidence>
<feature type="domain" description="Isopropylmalate dehydrogenase-like" evidence="15">
    <location>
        <begin position="4"/>
        <end position="354"/>
    </location>
</feature>
<dbReference type="Proteomes" id="UP001202831">
    <property type="component" value="Unassembled WGS sequence"/>
</dbReference>
<proteinExistence type="inferred from homology"/>
<keyword evidence="10 13" id="KW-0560">Oxidoreductase</keyword>
<evidence type="ECO:0000256" key="14">
    <source>
        <dbReference type="RuleBase" id="RU004445"/>
    </source>
</evidence>
<dbReference type="PROSITE" id="PS00470">
    <property type="entry name" value="IDH_IMDH"/>
    <property type="match status" value="1"/>
</dbReference>
<evidence type="ECO:0000256" key="12">
    <source>
        <dbReference type="ARBA" id="ARBA00023304"/>
    </source>
</evidence>
<feature type="binding site" evidence="13">
    <location>
        <position position="107"/>
    </location>
    <ligand>
        <name>substrate</name>
    </ligand>
</feature>
<feature type="binding site" evidence="13">
    <location>
        <begin position="283"/>
        <end position="295"/>
    </location>
    <ligand>
        <name>NAD(+)</name>
        <dbReference type="ChEBI" id="CHEBI:57540"/>
    </ligand>
</feature>
<dbReference type="SMART" id="SM01329">
    <property type="entry name" value="Iso_dh"/>
    <property type="match status" value="1"/>
</dbReference>
<feature type="binding site" evidence="13">
    <location>
        <position position="249"/>
    </location>
    <ligand>
        <name>Mg(2+)</name>
        <dbReference type="ChEBI" id="CHEBI:18420"/>
    </ligand>
</feature>
<dbReference type="InterPro" id="IPR024084">
    <property type="entry name" value="IsoPropMal-DH-like_dom"/>
</dbReference>
<evidence type="ECO:0000256" key="6">
    <source>
        <dbReference type="ARBA" id="ARBA00022430"/>
    </source>
</evidence>
<evidence type="ECO:0000256" key="1">
    <source>
        <dbReference type="ARBA" id="ARBA00000624"/>
    </source>
</evidence>
<comment type="function">
    <text evidence="13 14">Catalyzes the oxidation of 3-carboxy-2-hydroxy-4-methylpentanoate (3-isopropylmalate) to 3-carboxy-4-methyl-2-oxopentanoate. The product decarboxylates to 4-methyl-2 oxopentanoate.</text>
</comment>
<evidence type="ECO:0000256" key="3">
    <source>
        <dbReference type="ARBA" id="ARBA00004762"/>
    </source>
</evidence>
<evidence type="ECO:0000259" key="15">
    <source>
        <dbReference type="SMART" id="SM01329"/>
    </source>
</evidence>
<name>A0ABT0NDE5_9GAMM</name>
<gene>
    <name evidence="13 16" type="primary">leuB</name>
    <name evidence="16" type="ORF">L2725_21835</name>
</gene>
<keyword evidence="17" id="KW-1185">Reference proteome</keyword>
<comment type="similarity">
    <text evidence="4 13">Belongs to the isocitrate and isopropylmalate dehydrogenases family. LeuB type 1 subfamily.</text>
</comment>
<reference evidence="16 17" key="1">
    <citation type="submission" date="2022-01" db="EMBL/GenBank/DDBJ databases">
        <title>Whole genome-based taxonomy of the Shewanellaceae.</title>
        <authorList>
            <person name="Martin-Rodriguez A.J."/>
        </authorList>
    </citation>
    <scope>NUCLEOTIDE SEQUENCE [LARGE SCALE GENOMIC DNA]</scope>
    <source>
        <strain evidence="16 17">DSM 21332</strain>
    </source>
</reference>
<dbReference type="PANTHER" id="PTHR42979">
    <property type="entry name" value="3-ISOPROPYLMALATE DEHYDROGENASE"/>
    <property type="match status" value="1"/>
</dbReference>
<comment type="subunit">
    <text evidence="5 13 14">Homodimer.</text>
</comment>
<protein>
    <recommendedName>
        <fullName evidence="13">3-isopropylmalate dehydrogenase</fullName>
        <ecNumber evidence="13">1.1.1.85</ecNumber>
    </recommendedName>
    <alternativeName>
        <fullName evidence="13">3-IPM-DH</fullName>
    </alternativeName>
    <alternativeName>
        <fullName evidence="13">Beta-IPM dehydrogenase</fullName>
        <shortName evidence="13">IMDH</shortName>
    </alternativeName>
</protein>
<evidence type="ECO:0000256" key="7">
    <source>
        <dbReference type="ARBA" id="ARBA00022605"/>
    </source>
</evidence>
<keyword evidence="8 13" id="KW-0479">Metal-binding</keyword>
<dbReference type="EC" id="1.1.1.85" evidence="13"/>
<keyword evidence="13" id="KW-0464">Manganese</keyword>
<evidence type="ECO:0000256" key="11">
    <source>
        <dbReference type="ARBA" id="ARBA00023027"/>
    </source>
</evidence>
<comment type="catalytic activity">
    <reaction evidence="1 13 14">
        <text>(2R,3S)-3-isopropylmalate + NAD(+) = 4-methyl-2-oxopentanoate + CO2 + NADH</text>
        <dbReference type="Rhea" id="RHEA:32271"/>
        <dbReference type="ChEBI" id="CHEBI:16526"/>
        <dbReference type="ChEBI" id="CHEBI:17865"/>
        <dbReference type="ChEBI" id="CHEBI:35121"/>
        <dbReference type="ChEBI" id="CHEBI:57540"/>
        <dbReference type="ChEBI" id="CHEBI:57945"/>
        <dbReference type="EC" id="1.1.1.85"/>
    </reaction>
</comment>
<dbReference type="RefSeq" id="WP_249250923.1">
    <property type="nucleotide sequence ID" value="NZ_JAKIKT010000014.1"/>
</dbReference>
<dbReference type="GO" id="GO:0003862">
    <property type="term" value="F:3-isopropylmalate dehydrogenase activity"/>
    <property type="evidence" value="ECO:0007669"/>
    <property type="project" value="UniProtKB-EC"/>
</dbReference>
<evidence type="ECO:0000256" key="4">
    <source>
        <dbReference type="ARBA" id="ARBA00008319"/>
    </source>
</evidence>
<organism evidence="16 17">
    <name type="scientific">Shewanella corallii</name>
    <dbReference type="NCBI Taxonomy" id="560080"/>
    <lineage>
        <taxon>Bacteria</taxon>
        <taxon>Pseudomonadati</taxon>
        <taxon>Pseudomonadota</taxon>
        <taxon>Gammaproteobacteria</taxon>
        <taxon>Alteromonadales</taxon>
        <taxon>Shewanellaceae</taxon>
        <taxon>Shewanella</taxon>
    </lineage>
</organism>
<sequence length="362" mass="38726">MSYQIAVLAGDGIGPEVMAQARKVLAAAEQRFELNIEYSEYDIGGIAIDNHGCPLPKETLAGCEAADAILFGSVGGPKWEGLPPDSQPERGALLPLRAHFGLFCNLRPAKLHEGLEHLSPLRADISARGFDVVCVRELTGGIYFGKPKGRQGEGEAEEAFDTMRYSRKEIRRIATIAFETARGRRGKVTSVDKANVLACSVLWREVVEEVAKEFPDVTLEHIYIDNATMQLLRRPDEFDVMLCSNLFGDIISDEIAMLTGSMGLLSSASMNESGFGLYEPAGGSAPDIAGKGIANPIAQILSAALMLRHSLKREDAAAAIERAVGKALSEGFLTGELATDAAAAKTTAEMGDFIARAVAEGI</sequence>
<evidence type="ECO:0000256" key="8">
    <source>
        <dbReference type="ARBA" id="ARBA00022723"/>
    </source>
</evidence>
<evidence type="ECO:0000256" key="13">
    <source>
        <dbReference type="HAMAP-Rule" id="MF_01033"/>
    </source>
</evidence>
<keyword evidence="13" id="KW-0963">Cytoplasm</keyword>
<keyword evidence="9 13" id="KW-0460">Magnesium</keyword>
<evidence type="ECO:0000256" key="9">
    <source>
        <dbReference type="ARBA" id="ARBA00022842"/>
    </source>
</evidence>
<feature type="binding site" evidence="13">
    <location>
        <position position="225"/>
    </location>
    <ligand>
        <name>Mg(2+)</name>
        <dbReference type="ChEBI" id="CHEBI:18420"/>
    </ligand>
</feature>
<dbReference type="NCBIfam" id="TIGR00169">
    <property type="entry name" value="leuB"/>
    <property type="match status" value="1"/>
</dbReference>
<accession>A0ABT0NDE5</accession>
<feature type="binding site" evidence="13">
    <location>
        <begin position="76"/>
        <end position="89"/>
    </location>
    <ligand>
        <name>NAD(+)</name>
        <dbReference type="ChEBI" id="CHEBI:57540"/>
    </ligand>
</feature>
<comment type="subcellular location">
    <subcellularLocation>
        <location evidence="13">Cytoplasm</location>
    </subcellularLocation>
</comment>
<keyword evidence="11 13" id="KW-0520">NAD</keyword>